<comment type="caution">
    <text evidence="1">The sequence shown here is derived from an EMBL/GenBank/DDBJ whole genome shotgun (WGS) entry which is preliminary data.</text>
</comment>
<proteinExistence type="predicted"/>
<evidence type="ECO:0000313" key="2">
    <source>
        <dbReference type="Proteomes" id="UP000654670"/>
    </source>
</evidence>
<dbReference type="EMBL" id="BMOK01000008">
    <property type="protein sequence ID" value="GGL56189.1"/>
    <property type="molecule type" value="Genomic_DNA"/>
</dbReference>
<dbReference type="Pfam" id="PF08950">
    <property type="entry name" value="DUF1861"/>
    <property type="match status" value="1"/>
</dbReference>
<name>A0A917W2P9_9BACL</name>
<evidence type="ECO:0000313" key="1">
    <source>
        <dbReference type="EMBL" id="GGL56189.1"/>
    </source>
</evidence>
<dbReference type="PANTHER" id="PTHR37036:SF2">
    <property type="entry name" value="DUF1861 FAMILY PROTEIN"/>
    <property type="match status" value="1"/>
</dbReference>
<protein>
    <recommendedName>
        <fullName evidence="3">DUF1861 family protein</fullName>
    </recommendedName>
</protein>
<dbReference type="RefSeq" id="WP_188803008.1">
    <property type="nucleotide sequence ID" value="NZ_BMOK01000008.1"/>
</dbReference>
<dbReference type="Proteomes" id="UP000654670">
    <property type="component" value="Unassembled WGS sequence"/>
</dbReference>
<reference evidence="1" key="1">
    <citation type="journal article" date="2014" name="Int. J. Syst. Evol. Microbiol.">
        <title>Complete genome sequence of Corynebacterium casei LMG S-19264T (=DSM 44701T), isolated from a smear-ripened cheese.</title>
        <authorList>
            <consortium name="US DOE Joint Genome Institute (JGI-PGF)"/>
            <person name="Walter F."/>
            <person name="Albersmeier A."/>
            <person name="Kalinowski J."/>
            <person name="Ruckert C."/>
        </authorList>
    </citation>
    <scope>NUCLEOTIDE SEQUENCE</scope>
    <source>
        <strain evidence="1">JCM 15325</strain>
    </source>
</reference>
<sequence length="307" mass="34365">MNQATECRTLVERYKKNHQPVHYVEKLKFMGAGLNDVYNITAPFSDETKQVIAARVEPRESEESTVAFFEKTGESWELMKDMPVFPLQDPFVTRIDGLLVFGGVWVTRDSAGEATWRTVLYKGETIKTLVPFFEGPAGMKDLRLAQMPNGIILVLTRPQGIKGGRGKIGFFLLPALDELDVRKIEDAPLLEGHFAEGEWGGANEIHPLRNGDAGVLGHVAYFDERGDRHYYSMIFTLDPLTGNHTPVEIIATRDNFIDGPAKREDLKDIVFSGGAIRGNSRVILYAGTSDTEAQKIVLDDPFEKYEK</sequence>
<gene>
    <name evidence="1" type="ORF">GCM10007968_20350</name>
</gene>
<keyword evidence="2" id="KW-1185">Reference proteome</keyword>
<reference evidence="1" key="2">
    <citation type="submission" date="2020-09" db="EMBL/GenBank/DDBJ databases">
        <authorList>
            <person name="Sun Q."/>
            <person name="Ohkuma M."/>
        </authorList>
    </citation>
    <scope>NUCLEOTIDE SEQUENCE</scope>
    <source>
        <strain evidence="1">JCM 15325</strain>
    </source>
</reference>
<dbReference type="SUPFAM" id="SSF75005">
    <property type="entry name" value="Arabinanase/levansucrase/invertase"/>
    <property type="match status" value="1"/>
</dbReference>
<dbReference type="Gene3D" id="2.115.10.20">
    <property type="entry name" value="Glycosyl hydrolase domain, family 43"/>
    <property type="match status" value="1"/>
</dbReference>
<evidence type="ECO:0008006" key="3">
    <source>
        <dbReference type="Google" id="ProtNLM"/>
    </source>
</evidence>
<accession>A0A917W2P9</accession>
<dbReference type="PANTHER" id="PTHR37036">
    <property type="match status" value="1"/>
</dbReference>
<organism evidence="1 2">
    <name type="scientific">Sporolactobacillus putidus</name>
    <dbReference type="NCBI Taxonomy" id="492735"/>
    <lineage>
        <taxon>Bacteria</taxon>
        <taxon>Bacillati</taxon>
        <taxon>Bacillota</taxon>
        <taxon>Bacilli</taxon>
        <taxon>Bacillales</taxon>
        <taxon>Sporolactobacillaceae</taxon>
        <taxon>Sporolactobacillus</taxon>
    </lineage>
</organism>
<dbReference type="InterPro" id="IPR015045">
    <property type="entry name" value="MPT-1-like_LmxM"/>
</dbReference>
<dbReference type="InterPro" id="IPR023296">
    <property type="entry name" value="Glyco_hydro_beta-prop_sf"/>
</dbReference>
<dbReference type="AlphaFoldDB" id="A0A917W2P9"/>